<keyword evidence="2" id="KW-1185">Reference proteome</keyword>
<feature type="non-terminal residue" evidence="1">
    <location>
        <position position="100"/>
    </location>
</feature>
<evidence type="ECO:0000313" key="1">
    <source>
        <dbReference type="EMBL" id="KAL0166586.1"/>
    </source>
</evidence>
<organism evidence="1 2">
    <name type="scientific">Cirrhinus mrigala</name>
    <name type="common">Mrigala</name>
    <dbReference type="NCBI Taxonomy" id="683832"/>
    <lineage>
        <taxon>Eukaryota</taxon>
        <taxon>Metazoa</taxon>
        <taxon>Chordata</taxon>
        <taxon>Craniata</taxon>
        <taxon>Vertebrata</taxon>
        <taxon>Euteleostomi</taxon>
        <taxon>Actinopterygii</taxon>
        <taxon>Neopterygii</taxon>
        <taxon>Teleostei</taxon>
        <taxon>Ostariophysi</taxon>
        <taxon>Cypriniformes</taxon>
        <taxon>Cyprinidae</taxon>
        <taxon>Labeoninae</taxon>
        <taxon>Labeonini</taxon>
        <taxon>Cirrhinus</taxon>
    </lineage>
</organism>
<dbReference type="Proteomes" id="UP001529510">
    <property type="component" value="Unassembled WGS sequence"/>
</dbReference>
<dbReference type="AlphaFoldDB" id="A0ABD0NZ57"/>
<proteinExistence type="predicted"/>
<evidence type="ECO:0000313" key="2">
    <source>
        <dbReference type="Proteomes" id="UP001529510"/>
    </source>
</evidence>
<dbReference type="PANTHER" id="PTHR33064:SF37">
    <property type="entry name" value="RIBONUCLEASE H"/>
    <property type="match status" value="1"/>
</dbReference>
<dbReference type="SUPFAM" id="SSF56672">
    <property type="entry name" value="DNA/RNA polymerases"/>
    <property type="match status" value="1"/>
</dbReference>
<dbReference type="InterPro" id="IPR043128">
    <property type="entry name" value="Rev_trsase/Diguanyl_cyclase"/>
</dbReference>
<reference evidence="1 2" key="1">
    <citation type="submission" date="2024-05" db="EMBL/GenBank/DDBJ databases">
        <title>Genome sequencing and assembly of Indian major carp, Cirrhinus mrigala (Hamilton, 1822).</title>
        <authorList>
            <person name="Mohindra V."/>
            <person name="Chowdhury L.M."/>
            <person name="Lal K."/>
            <person name="Jena J.K."/>
        </authorList>
    </citation>
    <scope>NUCLEOTIDE SEQUENCE [LARGE SCALE GENOMIC DNA]</scope>
    <source>
        <strain evidence="1">CM1030</strain>
        <tissue evidence="1">Blood</tissue>
    </source>
</reference>
<dbReference type="FunFam" id="3.30.70.270:FF:000020">
    <property type="entry name" value="Transposon Tf2-6 polyprotein-like Protein"/>
    <property type="match status" value="1"/>
</dbReference>
<evidence type="ECO:0008006" key="3">
    <source>
        <dbReference type="Google" id="ProtNLM"/>
    </source>
</evidence>
<sequence length="100" mass="11339">EEANYLGYHLGNGQLRPQMDKVGAIQRSRQPKTKKEVRPFLGLVGWYRRFVPNFASIPAPLTNLLSKTVPNPIPWTDDCETAFNALKDKIVQTSHKGSWC</sequence>
<feature type="non-terminal residue" evidence="1">
    <location>
        <position position="1"/>
    </location>
</feature>
<gene>
    <name evidence="1" type="ORF">M9458_038430</name>
</gene>
<dbReference type="InterPro" id="IPR043502">
    <property type="entry name" value="DNA/RNA_pol_sf"/>
</dbReference>
<accession>A0ABD0NZ57</accession>
<name>A0ABD0NZ57_CIRMR</name>
<comment type="caution">
    <text evidence="1">The sequence shown here is derived from an EMBL/GenBank/DDBJ whole genome shotgun (WGS) entry which is preliminary data.</text>
</comment>
<dbReference type="EMBL" id="JAMKFB020000019">
    <property type="protein sequence ID" value="KAL0166586.1"/>
    <property type="molecule type" value="Genomic_DNA"/>
</dbReference>
<dbReference type="Gene3D" id="3.30.70.270">
    <property type="match status" value="1"/>
</dbReference>
<dbReference type="PANTHER" id="PTHR33064">
    <property type="entry name" value="POL PROTEIN"/>
    <property type="match status" value="1"/>
</dbReference>
<protein>
    <recommendedName>
        <fullName evidence="3">Reverse transcriptase</fullName>
    </recommendedName>
</protein>
<dbReference type="InterPro" id="IPR051320">
    <property type="entry name" value="Viral_Replic_Matur_Polypro"/>
</dbReference>